<dbReference type="RefSeq" id="WP_330136264.1">
    <property type="nucleotide sequence ID" value="NZ_JAUTXY010000016.1"/>
</dbReference>
<evidence type="ECO:0000313" key="1">
    <source>
        <dbReference type="EMBL" id="MEE2061082.1"/>
    </source>
</evidence>
<dbReference type="EMBL" id="JAUTXY010000016">
    <property type="protein sequence ID" value="MEE2061082.1"/>
    <property type="molecule type" value="Genomic_DNA"/>
</dbReference>
<accession>A0ABU7LHN9</accession>
<dbReference type="Proteomes" id="UP001336020">
    <property type="component" value="Unassembled WGS sequence"/>
</dbReference>
<comment type="caution">
    <text evidence="1">The sequence shown here is derived from an EMBL/GenBank/DDBJ whole genome shotgun (WGS) entry which is preliminary data.</text>
</comment>
<evidence type="ECO:0000313" key="2">
    <source>
        <dbReference type="Proteomes" id="UP001336020"/>
    </source>
</evidence>
<name>A0ABU7LHN9_9NOCA</name>
<gene>
    <name evidence="1" type="ORF">Q7514_26505</name>
</gene>
<sequence length="91" mass="9644">MTCSAMLPPTLELVGRFDPDVMNTFIAARAEQLHVHATVLSATEHRIALHTRGDPDLVGALEAACALAPGDNVVLECTAPQSTSPERKVVP</sequence>
<reference evidence="1 2" key="1">
    <citation type="submission" date="2023-07" db="EMBL/GenBank/DDBJ databases">
        <authorList>
            <person name="Girao M."/>
            <person name="Carvalho M.F."/>
        </authorList>
    </citation>
    <scope>NUCLEOTIDE SEQUENCE [LARGE SCALE GENOMIC DNA]</scope>
    <source>
        <strain evidence="1 2">YIM65754</strain>
    </source>
</reference>
<proteinExistence type="predicted"/>
<protein>
    <submittedName>
        <fullName evidence="1">Uncharacterized protein</fullName>
    </submittedName>
</protein>
<keyword evidence="2" id="KW-1185">Reference proteome</keyword>
<organism evidence="1 2">
    <name type="scientific">Rhodococcus artemisiae</name>
    <dbReference type="NCBI Taxonomy" id="714159"/>
    <lineage>
        <taxon>Bacteria</taxon>
        <taxon>Bacillati</taxon>
        <taxon>Actinomycetota</taxon>
        <taxon>Actinomycetes</taxon>
        <taxon>Mycobacteriales</taxon>
        <taxon>Nocardiaceae</taxon>
        <taxon>Rhodococcus</taxon>
    </lineage>
</organism>